<dbReference type="EMBL" id="AFLV02000049">
    <property type="protein sequence ID" value="EKR64247.1"/>
    <property type="molecule type" value="Genomic_DNA"/>
</dbReference>
<evidence type="ECO:0000313" key="1">
    <source>
        <dbReference type="EMBL" id="EKR64247.1"/>
    </source>
</evidence>
<accession>A0A828Z1T8</accession>
<evidence type="ECO:0000313" key="2">
    <source>
        <dbReference type="Proteomes" id="UP000001338"/>
    </source>
</evidence>
<reference evidence="1 2" key="1">
    <citation type="submission" date="2012-10" db="EMBL/GenBank/DDBJ databases">
        <authorList>
            <person name="Harkins D.M."/>
            <person name="Durkin A.S."/>
            <person name="Brinkac L.M."/>
            <person name="Haft D.H."/>
            <person name="Selengut J.D."/>
            <person name="Sanka R."/>
            <person name="DePew J."/>
            <person name="Purushe J."/>
            <person name="Whelen A.C."/>
            <person name="Vinetz J.M."/>
            <person name="Sutton G.G."/>
            <person name="Nierman W.C."/>
            <person name="Fouts D.E."/>
        </authorList>
    </citation>
    <scope>NUCLEOTIDE SEQUENCE [LARGE SCALE GENOMIC DNA]</scope>
    <source>
        <strain evidence="1 2">2006001853</strain>
    </source>
</reference>
<protein>
    <submittedName>
        <fullName evidence="1">Uncharacterized protein</fullName>
    </submittedName>
</protein>
<gene>
    <name evidence="1" type="ORF">LEP1GSC036_3835</name>
</gene>
<sequence>MIFLFKITRTVILFMSGYLPSQETNPYGTFIFIEKLPRSNEIITFRMRSLSTNAGSVLNQTKFLTLLDKAERIRPDDKMLMRWHYSSWYDIEFATSSGNYQLRLYLGGLGHMTLPNGKRGAVLLNLEENN</sequence>
<organism evidence="1 2">
    <name type="scientific">Leptospira weilii str. 2006001853</name>
    <dbReference type="NCBI Taxonomy" id="1001589"/>
    <lineage>
        <taxon>Bacteria</taxon>
        <taxon>Pseudomonadati</taxon>
        <taxon>Spirochaetota</taxon>
        <taxon>Spirochaetia</taxon>
        <taxon>Leptospirales</taxon>
        <taxon>Leptospiraceae</taxon>
        <taxon>Leptospira</taxon>
    </lineage>
</organism>
<dbReference type="Proteomes" id="UP000001338">
    <property type="component" value="Unassembled WGS sequence"/>
</dbReference>
<comment type="caution">
    <text evidence="1">The sequence shown here is derived from an EMBL/GenBank/DDBJ whole genome shotgun (WGS) entry which is preliminary data.</text>
</comment>
<name>A0A828Z1T8_9LEPT</name>
<dbReference type="AlphaFoldDB" id="A0A828Z1T8"/>
<dbReference type="GeneID" id="61111169"/>
<proteinExistence type="predicted"/>
<dbReference type="RefSeq" id="WP_004499744.1">
    <property type="nucleotide sequence ID" value="NZ_AFLV02000049.1"/>
</dbReference>